<keyword evidence="1" id="KW-0238">DNA-binding</keyword>
<dbReference type="PANTHER" id="PTHR46797">
    <property type="entry name" value="HTH-TYPE TRANSCRIPTIONAL REGULATOR"/>
    <property type="match status" value="1"/>
</dbReference>
<dbReference type="RefSeq" id="WP_257317327.1">
    <property type="nucleotide sequence ID" value="NZ_JANFDG010000027.1"/>
</dbReference>
<dbReference type="SUPFAM" id="SSF47413">
    <property type="entry name" value="lambda repressor-like DNA-binding domains"/>
    <property type="match status" value="1"/>
</dbReference>
<dbReference type="SUPFAM" id="SSF51182">
    <property type="entry name" value="RmlC-like cupins"/>
    <property type="match status" value="1"/>
</dbReference>
<dbReference type="SMART" id="SM00530">
    <property type="entry name" value="HTH_XRE"/>
    <property type="match status" value="1"/>
</dbReference>
<dbReference type="Gene3D" id="2.60.120.10">
    <property type="entry name" value="Jelly Rolls"/>
    <property type="match status" value="1"/>
</dbReference>
<dbReference type="EMBL" id="JBHRSP010000041">
    <property type="protein sequence ID" value="MFC3075710.1"/>
    <property type="molecule type" value="Genomic_DNA"/>
</dbReference>
<dbReference type="Gene3D" id="1.10.260.40">
    <property type="entry name" value="lambda repressor-like DNA-binding domains"/>
    <property type="match status" value="1"/>
</dbReference>
<dbReference type="InterPro" id="IPR010982">
    <property type="entry name" value="Lambda_DNA-bd_dom_sf"/>
</dbReference>
<keyword evidence="4" id="KW-1185">Reference proteome</keyword>
<sequence length="195" mass="21246">MEQDDAPLESAIGERVRQLRTARGETLDGLAAASGVSRAMISRIERGEASPTAQLLSRLCAALDLTLSAFFAFAAEEGSPPSPLSRRARQTVWRDPETGYQRRAVSAPDTGSRVDLVEVEFPAGARIAYPPETAKAGMTQHVWLFSGRLRLTVRDTVHELEPGDCLYMSITEGHVFENPGPEPAHYAVVLDRGRS</sequence>
<feature type="domain" description="HTH cro/C1-type" evidence="2">
    <location>
        <begin position="16"/>
        <end position="70"/>
    </location>
</feature>
<dbReference type="CDD" id="cd02209">
    <property type="entry name" value="cupin_XRE_C"/>
    <property type="match status" value="1"/>
</dbReference>
<reference evidence="4" key="1">
    <citation type="journal article" date="2019" name="Int. J. Syst. Evol. Microbiol.">
        <title>The Global Catalogue of Microorganisms (GCM) 10K type strain sequencing project: providing services to taxonomists for standard genome sequencing and annotation.</title>
        <authorList>
            <consortium name="The Broad Institute Genomics Platform"/>
            <consortium name="The Broad Institute Genome Sequencing Center for Infectious Disease"/>
            <person name="Wu L."/>
            <person name="Ma J."/>
        </authorList>
    </citation>
    <scope>NUCLEOTIDE SEQUENCE [LARGE SCALE GENOMIC DNA]</scope>
    <source>
        <strain evidence="4">KCTC 52677</strain>
    </source>
</reference>
<dbReference type="InterPro" id="IPR050807">
    <property type="entry name" value="TransReg_Diox_bact_type"/>
</dbReference>
<name>A0ABV7DMS5_9HYPH</name>
<dbReference type="PROSITE" id="PS50943">
    <property type="entry name" value="HTH_CROC1"/>
    <property type="match status" value="1"/>
</dbReference>
<gene>
    <name evidence="3" type="ORF">ACFOHH_21550</name>
</gene>
<evidence type="ECO:0000313" key="4">
    <source>
        <dbReference type="Proteomes" id="UP001595377"/>
    </source>
</evidence>
<dbReference type="InterPro" id="IPR011051">
    <property type="entry name" value="RmlC_Cupin_sf"/>
</dbReference>
<comment type="caution">
    <text evidence="3">The sequence shown here is derived from an EMBL/GenBank/DDBJ whole genome shotgun (WGS) entry which is preliminary data.</text>
</comment>
<accession>A0ABV7DMS5</accession>
<dbReference type="InterPro" id="IPR013096">
    <property type="entry name" value="Cupin_2"/>
</dbReference>
<dbReference type="Pfam" id="PF07883">
    <property type="entry name" value="Cupin_2"/>
    <property type="match status" value="1"/>
</dbReference>
<dbReference type="InterPro" id="IPR001387">
    <property type="entry name" value="Cro/C1-type_HTH"/>
</dbReference>
<protein>
    <submittedName>
        <fullName evidence="3">Helix-turn-helix domain-containing protein</fullName>
    </submittedName>
</protein>
<dbReference type="InterPro" id="IPR014710">
    <property type="entry name" value="RmlC-like_jellyroll"/>
</dbReference>
<evidence type="ECO:0000259" key="2">
    <source>
        <dbReference type="PROSITE" id="PS50943"/>
    </source>
</evidence>
<evidence type="ECO:0000256" key="1">
    <source>
        <dbReference type="ARBA" id="ARBA00023125"/>
    </source>
</evidence>
<dbReference type="Proteomes" id="UP001595377">
    <property type="component" value="Unassembled WGS sequence"/>
</dbReference>
<dbReference type="PANTHER" id="PTHR46797:SF10">
    <property type="entry name" value="BLR1115 PROTEIN"/>
    <property type="match status" value="1"/>
</dbReference>
<dbReference type="Pfam" id="PF01381">
    <property type="entry name" value="HTH_3"/>
    <property type="match status" value="1"/>
</dbReference>
<organism evidence="3 4">
    <name type="scientific">Shinella pollutisoli</name>
    <dbReference type="NCBI Taxonomy" id="2250594"/>
    <lineage>
        <taxon>Bacteria</taxon>
        <taxon>Pseudomonadati</taxon>
        <taxon>Pseudomonadota</taxon>
        <taxon>Alphaproteobacteria</taxon>
        <taxon>Hyphomicrobiales</taxon>
        <taxon>Rhizobiaceae</taxon>
        <taxon>Shinella</taxon>
    </lineage>
</organism>
<proteinExistence type="predicted"/>
<dbReference type="CDD" id="cd00093">
    <property type="entry name" value="HTH_XRE"/>
    <property type="match status" value="1"/>
</dbReference>
<evidence type="ECO:0000313" key="3">
    <source>
        <dbReference type="EMBL" id="MFC3075710.1"/>
    </source>
</evidence>